<sequence length="314" mass="35768">MHNPDNIPNGSIKDIDGKTCIFYDGYWIKFYVPMEDSLETKKYLIEALTRRLFNHVEHGINMPGDRLEEARKAYEEESDEDLKRVKGAMLAGALFNRGTDIFRELVKLEDQDIKSGRGREMLHECGQYLLEALELGSLVKHRSGEEGIDELWGEPFRAFTIPIESFYESRYIKIAQTMHDIDLISDAMIEAFQDSHFFKGVDALIRQFAGAAKLKCETLRTDPVIFDVWPKFAVACEKLRQVGPLEKNNDSCLACWEADEGHQLIKDGADLITHIARARVSMPKSTRAYIDRCHSYIACRGSAPGLSRVELKSL</sequence>
<dbReference type="AlphaFoldDB" id="A0A944QUY4"/>
<proteinExistence type="predicted"/>
<dbReference type="EMBL" id="JAHHGM010000019">
    <property type="protein sequence ID" value="MBT2990632.1"/>
    <property type="molecule type" value="Genomic_DNA"/>
</dbReference>
<evidence type="ECO:0000313" key="1">
    <source>
        <dbReference type="EMBL" id="MBT2990632.1"/>
    </source>
</evidence>
<name>A0A944QUY4_9GAMM</name>
<protein>
    <submittedName>
        <fullName evidence="1">Uncharacterized protein</fullName>
    </submittedName>
</protein>
<accession>A0A944QUY4</accession>
<dbReference type="Proteomes" id="UP000770889">
    <property type="component" value="Unassembled WGS sequence"/>
</dbReference>
<evidence type="ECO:0000313" key="2">
    <source>
        <dbReference type="Proteomes" id="UP000770889"/>
    </source>
</evidence>
<organism evidence="1 2">
    <name type="scientific">Candidatus Thiodiazotropha taylori</name>
    <dbReference type="NCBI Taxonomy" id="2792791"/>
    <lineage>
        <taxon>Bacteria</taxon>
        <taxon>Pseudomonadati</taxon>
        <taxon>Pseudomonadota</taxon>
        <taxon>Gammaproteobacteria</taxon>
        <taxon>Chromatiales</taxon>
        <taxon>Sedimenticolaceae</taxon>
        <taxon>Candidatus Thiodiazotropha</taxon>
    </lineage>
</organism>
<comment type="caution">
    <text evidence="1">The sequence shown here is derived from an EMBL/GenBank/DDBJ whole genome shotgun (WGS) entry which is preliminary data.</text>
</comment>
<reference evidence="1 2" key="1">
    <citation type="submission" date="2021-05" db="EMBL/GenBank/DDBJ databases">
        <title>Genetic and Functional Diversity in Clade A Lucinid endosymbionts from the Bahamas.</title>
        <authorList>
            <person name="Giani N.M."/>
            <person name="Engel A.S."/>
            <person name="Campbell B.J."/>
        </authorList>
    </citation>
    <scope>NUCLEOTIDE SEQUENCE [LARGE SCALE GENOMIC DNA]</scope>
    <source>
        <strain evidence="1">LUC16012Gg_MoonRockCtena</strain>
    </source>
</reference>
<gene>
    <name evidence="1" type="ORF">KME65_16875</name>
</gene>